<evidence type="ECO:0000313" key="2">
    <source>
        <dbReference type="Proteomes" id="UP000597617"/>
    </source>
</evidence>
<comment type="caution">
    <text evidence="1">The sequence shown here is derived from an EMBL/GenBank/DDBJ whole genome shotgun (WGS) entry which is preliminary data.</text>
</comment>
<evidence type="ECO:0000313" key="1">
    <source>
        <dbReference type="EMBL" id="MBF9238045.1"/>
    </source>
</evidence>
<dbReference type="Proteomes" id="UP000597617">
    <property type="component" value="Unassembled WGS sequence"/>
</dbReference>
<keyword evidence="2" id="KW-1185">Reference proteome</keyword>
<accession>A0ABS0II68</accession>
<name>A0ABS0II68_9BACT</name>
<sequence length="104" mass="11503">MDENTAILLIAEEQHSARILLRPSRALALETKQLPKNKYFPEALTVECPSYLLPWPTRVAPLPHGTTVTTQLRGTAVTVQRYTAEGKPLPPLVTTSPMVSRISI</sequence>
<gene>
    <name evidence="1" type="ORF">I2I05_11630</name>
</gene>
<proteinExistence type="predicted"/>
<dbReference type="RefSeq" id="WP_196282410.1">
    <property type="nucleotide sequence ID" value="NZ_JADQDQ010000004.1"/>
</dbReference>
<reference evidence="1 2" key="1">
    <citation type="submission" date="2020-11" db="EMBL/GenBank/DDBJ databases">
        <authorList>
            <person name="Kim M.K."/>
        </authorList>
    </citation>
    <scope>NUCLEOTIDE SEQUENCE [LARGE SCALE GENOMIC DNA]</scope>
    <source>
        <strain evidence="1 2">BT683</strain>
    </source>
</reference>
<dbReference type="EMBL" id="JADQDQ010000004">
    <property type="protein sequence ID" value="MBF9238045.1"/>
    <property type="molecule type" value="Genomic_DNA"/>
</dbReference>
<protein>
    <submittedName>
        <fullName evidence="1">Uncharacterized protein</fullName>
    </submittedName>
</protein>
<organism evidence="1 2">
    <name type="scientific">Hymenobacter jeongseonensis</name>
    <dbReference type="NCBI Taxonomy" id="2791027"/>
    <lineage>
        <taxon>Bacteria</taxon>
        <taxon>Pseudomonadati</taxon>
        <taxon>Bacteroidota</taxon>
        <taxon>Cytophagia</taxon>
        <taxon>Cytophagales</taxon>
        <taxon>Hymenobacteraceae</taxon>
        <taxon>Hymenobacter</taxon>
    </lineage>
</organism>